<gene>
    <name evidence="12" type="ORF">ES288_D06G108600v1</name>
</gene>
<evidence type="ECO:0000256" key="6">
    <source>
        <dbReference type="ARBA" id="ARBA00023015"/>
    </source>
</evidence>
<evidence type="ECO:0000256" key="7">
    <source>
        <dbReference type="ARBA" id="ARBA00023125"/>
    </source>
</evidence>
<proteinExistence type="predicted"/>
<dbReference type="GO" id="GO:0008270">
    <property type="term" value="F:zinc ion binding"/>
    <property type="evidence" value="ECO:0007669"/>
    <property type="project" value="UniProtKB-KW"/>
</dbReference>
<dbReference type="PANTHER" id="PTHR46481:SF6">
    <property type="entry name" value="ZINC FINGER BED DOMAIN-CONTAINING PROTEIN RICESLEEPER 2-LIKE"/>
    <property type="match status" value="1"/>
</dbReference>
<dbReference type="AlphaFoldDB" id="A0A5D2C8G2"/>
<dbReference type="PROSITE" id="PS50808">
    <property type="entry name" value="ZF_BED"/>
    <property type="match status" value="1"/>
</dbReference>
<keyword evidence="7" id="KW-0238">DNA-binding</keyword>
<feature type="domain" description="BED-type" evidence="11">
    <location>
        <begin position="28"/>
        <end position="89"/>
    </location>
</feature>
<organism evidence="12 13">
    <name type="scientific">Gossypium darwinii</name>
    <name type="common">Darwin's cotton</name>
    <name type="synonym">Gossypium barbadense var. darwinii</name>
    <dbReference type="NCBI Taxonomy" id="34276"/>
    <lineage>
        <taxon>Eukaryota</taxon>
        <taxon>Viridiplantae</taxon>
        <taxon>Streptophyta</taxon>
        <taxon>Embryophyta</taxon>
        <taxon>Tracheophyta</taxon>
        <taxon>Spermatophyta</taxon>
        <taxon>Magnoliopsida</taxon>
        <taxon>eudicotyledons</taxon>
        <taxon>Gunneridae</taxon>
        <taxon>Pentapetalae</taxon>
        <taxon>rosids</taxon>
        <taxon>malvids</taxon>
        <taxon>Malvales</taxon>
        <taxon>Malvaceae</taxon>
        <taxon>Malvoideae</taxon>
        <taxon>Gossypium</taxon>
    </lineage>
</organism>
<keyword evidence="13" id="KW-1185">Reference proteome</keyword>
<dbReference type="PANTHER" id="PTHR46481">
    <property type="entry name" value="ZINC FINGER BED DOMAIN-CONTAINING PROTEIN 4"/>
    <property type="match status" value="1"/>
</dbReference>
<dbReference type="EMBL" id="CM017706">
    <property type="protein sequence ID" value="TYG64442.1"/>
    <property type="molecule type" value="Genomic_DNA"/>
</dbReference>
<dbReference type="Proteomes" id="UP000323506">
    <property type="component" value="Chromosome D06"/>
</dbReference>
<keyword evidence="4 10" id="KW-0863">Zinc-finger</keyword>
<evidence type="ECO:0000256" key="5">
    <source>
        <dbReference type="ARBA" id="ARBA00022833"/>
    </source>
</evidence>
<keyword evidence="3" id="KW-0479">Metal-binding</keyword>
<protein>
    <recommendedName>
        <fullName evidence="11">BED-type domain-containing protein</fullName>
    </recommendedName>
</protein>
<comment type="subcellular location">
    <subcellularLocation>
        <location evidence="1">Nucleus</location>
    </subcellularLocation>
</comment>
<evidence type="ECO:0000256" key="10">
    <source>
        <dbReference type="PROSITE-ProRule" id="PRU00027"/>
    </source>
</evidence>
<evidence type="ECO:0000313" key="13">
    <source>
        <dbReference type="Proteomes" id="UP000323506"/>
    </source>
</evidence>
<evidence type="ECO:0000256" key="2">
    <source>
        <dbReference type="ARBA" id="ARBA00011738"/>
    </source>
</evidence>
<evidence type="ECO:0000259" key="11">
    <source>
        <dbReference type="PROSITE" id="PS50808"/>
    </source>
</evidence>
<dbReference type="InterPro" id="IPR025525">
    <property type="entry name" value="hAT-like_transposase_RNase-H"/>
</dbReference>
<reference evidence="12 13" key="1">
    <citation type="submission" date="2019-06" db="EMBL/GenBank/DDBJ databases">
        <title>WGS assembly of Gossypium darwinii.</title>
        <authorList>
            <person name="Chen Z.J."/>
            <person name="Sreedasyam A."/>
            <person name="Ando A."/>
            <person name="Song Q."/>
            <person name="De L."/>
            <person name="Hulse-Kemp A."/>
            <person name="Ding M."/>
            <person name="Ye W."/>
            <person name="Kirkbride R."/>
            <person name="Jenkins J."/>
            <person name="Plott C."/>
            <person name="Lovell J."/>
            <person name="Lin Y.-M."/>
            <person name="Vaughn R."/>
            <person name="Liu B."/>
            <person name="Li W."/>
            <person name="Simpson S."/>
            <person name="Scheffler B."/>
            <person name="Saski C."/>
            <person name="Grover C."/>
            <person name="Hu G."/>
            <person name="Conover J."/>
            <person name="Carlson J."/>
            <person name="Shu S."/>
            <person name="Boston L."/>
            <person name="Williams M."/>
            <person name="Peterson D."/>
            <person name="Mcgee K."/>
            <person name="Jones D."/>
            <person name="Wendel J."/>
            <person name="Stelly D."/>
            <person name="Grimwood J."/>
            <person name="Schmutz J."/>
        </authorList>
    </citation>
    <scope>NUCLEOTIDE SEQUENCE [LARGE SCALE GENOMIC DNA]</scope>
    <source>
        <strain evidence="12">1808015.09</strain>
    </source>
</reference>
<evidence type="ECO:0000256" key="4">
    <source>
        <dbReference type="ARBA" id="ARBA00022771"/>
    </source>
</evidence>
<name>A0A5D2C8G2_GOSDA</name>
<dbReference type="InterPro" id="IPR052035">
    <property type="entry name" value="ZnF_BED_domain_contain"/>
</dbReference>
<dbReference type="GO" id="GO:0046983">
    <property type="term" value="F:protein dimerization activity"/>
    <property type="evidence" value="ECO:0007669"/>
    <property type="project" value="InterPro"/>
</dbReference>
<evidence type="ECO:0000256" key="1">
    <source>
        <dbReference type="ARBA" id="ARBA00004123"/>
    </source>
</evidence>
<dbReference type="Pfam" id="PF05699">
    <property type="entry name" value="Dimer_Tnp_hAT"/>
    <property type="match status" value="1"/>
</dbReference>
<comment type="subunit">
    <text evidence="2">Homodimer.</text>
</comment>
<evidence type="ECO:0000256" key="8">
    <source>
        <dbReference type="ARBA" id="ARBA00023163"/>
    </source>
</evidence>
<dbReference type="Pfam" id="PF14372">
    <property type="entry name" value="hAT-like_RNase-H"/>
    <property type="match status" value="1"/>
</dbReference>
<accession>A0A5D2C8G2</accession>
<dbReference type="SUPFAM" id="SSF53098">
    <property type="entry name" value="Ribonuclease H-like"/>
    <property type="match status" value="1"/>
</dbReference>
<keyword evidence="9" id="KW-0539">Nucleus</keyword>
<dbReference type="Pfam" id="PF02892">
    <property type="entry name" value="zf-BED"/>
    <property type="match status" value="1"/>
</dbReference>
<dbReference type="GO" id="GO:0005634">
    <property type="term" value="C:nucleus"/>
    <property type="evidence" value="ECO:0007669"/>
    <property type="project" value="UniProtKB-SubCell"/>
</dbReference>
<evidence type="ECO:0000313" key="12">
    <source>
        <dbReference type="EMBL" id="TYG64442.1"/>
    </source>
</evidence>
<dbReference type="InterPro" id="IPR012337">
    <property type="entry name" value="RNaseH-like_sf"/>
</dbReference>
<dbReference type="GO" id="GO:0003677">
    <property type="term" value="F:DNA binding"/>
    <property type="evidence" value="ECO:0007669"/>
    <property type="project" value="UniProtKB-KW"/>
</dbReference>
<dbReference type="InterPro" id="IPR003656">
    <property type="entry name" value="Znf_BED"/>
</dbReference>
<keyword evidence="6" id="KW-0805">Transcription regulation</keyword>
<evidence type="ECO:0000256" key="3">
    <source>
        <dbReference type="ARBA" id="ARBA00022723"/>
    </source>
</evidence>
<keyword evidence="8" id="KW-0804">Transcription</keyword>
<keyword evidence="5" id="KW-0862">Zinc</keyword>
<dbReference type="InterPro" id="IPR008906">
    <property type="entry name" value="HATC_C_dom"/>
</dbReference>
<evidence type="ECO:0000256" key="9">
    <source>
        <dbReference type="ARBA" id="ARBA00023242"/>
    </source>
</evidence>
<sequence>MTMASSNTPIPVDNGFNEYESAVKRQKSTTSKVWDEMTKLECENKNELKAQCNHCKIIFSAKSSSGTSHLIRHLNSCLKKVNKDITQYTIATQPSPQGVPSIKNYKFDADECRQAISTFLVCGKHSFRTVEEPGFRYMMRIASPNFKNIKRDHVKEELAKAPGLICLTSDNWNSEHTNDEYICITAHWVDKDWKLQKRIIRKIFSITLDNASYNDVMVSCLKNRFRANRAILCDGAFFQVRCCAHILNLIVKAGLELSDDVVCKIRNGIRYIKKSGIRRKRFYDVADKSFHLNVTKKLRQDVCMRWNSTYLMLESSLYYKDVLDYWGQQDKDYQMFALSSDEWRNVAILCKILKVFYDVTCVFSGSNYPMANLYFRGVWKVHKLLIDIVKCPYSFLTPMVKQMQEKFNKYWAEYSLILSCAAILDPRYKLNYVQYCFKTIYGVHASEFVETILSNLRLLFDEYVKKSKSMSFSLAGSSNFSDKNPVDSGLDEHNDNSADFGGYFDESDDYKRYLNESSTRSEKSQLDIYLEESELELNSQIDVLDYWSKSLVLYNELSLLARDLLAIPISTVASESAFSMGKKVITPIRSSLKPKTVQAVVCLDDWMRVKGFSVEIGCKKDDDDEVSSVAF</sequence>
<dbReference type="SMART" id="SM00614">
    <property type="entry name" value="ZnF_BED"/>
    <property type="match status" value="1"/>
</dbReference>
<dbReference type="InterPro" id="IPR036236">
    <property type="entry name" value="Znf_C2H2_sf"/>
</dbReference>
<dbReference type="SUPFAM" id="SSF57667">
    <property type="entry name" value="beta-beta-alpha zinc fingers"/>
    <property type="match status" value="1"/>
</dbReference>